<dbReference type="InterPro" id="IPR004299">
    <property type="entry name" value="MBOAT_fam"/>
</dbReference>
<dbReference type="GO" id="GO:0019432">
    <property type="term" value="P:triglyceride biosynthetic process"/>
    <property type="evidence" value="ECO:0007669"/>
    <property type="project" value="UniProtKB-ARBA"/>
</dbReference>
<name>A0A8X7YIP9_POPTO</name>
<evidence type="ECO:0000313" key="6">
    <source>
        <dbReference type="EMBL" id="KAG6750327.1"/>
    </source>
</evidence>
<evidence type="ECO:0000256" key="4">
    <source>
        <dbReference type="ARBA" id="ARBA00023136"/>
    </source>
</evidence>
<feature type="transmembrane region" description="Helical" evidence="5">
    <location>
        <begin position="461"/>
        <end position="483"/>
    </location>
</feature>
<dbReference type="Pfam" id="PF03062">
    <property type="entry name" value="MBOAT"/>
    <property type="match status" value="1"/>
</dbReference>
<reference evidence="6" key="1">
    <citation type="journal article" date="2020" name="bioRxiv">
        <title>Hybrid origin of Populus tomentosa Carr. identified through genome sequencing and phylogenomic analysis.</title>
        <authorList>
            <person name="An X."/>
            <person name="Gao K."/>
            <person name="Chen Z."/>
            <person name="Li J."/>
            <person name="Yang X."/>
            <person name="Yang X."/>
            <person name="Zhou J."/>
            <person name="Guo T."/>
            <person name="Zhao T."/>
            <person name="Huang S."/>
            <person name="Miao D."/>
            <person name="Khan W.U."/>
            <person name="Rao P."/>
            <person name="Ye M."/>
            <person name="Lei B."/>
            <person name="Liao W."/>
            <person name="Wang J."/>
            <person name="Ji L."/>
            <person name="Li Y."/>
            <person name="Guo B."/>
            <person name="Mustafa N.S."/>
            <person name="Li S."/>
            <person name="Yun Q."/>
            <person name="Keller S.R."/>
            <person name="Mao J."/>
            <person name="Zhang R."/>
            <person name="Strauss S.H."/>
        </authorList>
    </citation>
    <scope>NUCLEOTIDE SEQUENCE</scope>
    <source>
        <strain evidence="6">GM15</strain>
        <tissue evidence="6">Leaf</tissue>
    </source>
</reference>
<feature type="transmembrane region" description="Helical" evidence="5">
    <location>
        <begin position="320"/>
        <end position="339"/>
    </location>
</feature>
<protein>
    <recommendedName>
        <fullName evidence="8">Membrane-bound O-acyltransferase C24H6.01c</fullName>
    </recommendedName>
</protein>
<feature type="transmembrane region" description="Helical" evidence="5">
    <location>
        <begin position="291"/>
        <end position="308"/>
    </location>
</feature>
<dbReference type="GO" id="GO:0016746">
    <property type="term" value="F:acyltransferase activity"/>
    <property type="evidence" value="ECO:0007669"/>
    <property type="project" value="TreeGrafter"/>
</dbReference>
<feature type="transmembrane region" description="Helical" evidence="5">
    <location>
        <begin position="21"/>
        <end position="41"/>
    </location>
</feature>
<evidence type="ECO:0000256" key="5">
    <source>
        <dbReference type="SAM" id="Phobius"/>
    </source>
</evidence>
<gene>
    <name evidence="6" type="ORF">POTOM_044815</name>
</gene>
<accession>A0A8X7YIP9</accession>
<sequence length="529" mass="62101">MATSSTMKKKKEKEEYWKRKELVFLVLYAIAFYAFIIHRSLQLSLDHESELYALRPGWLLPPRLNDVSDAQWRNFRANLPILFLVFALFALLANSLRALFSLKAKGMSFVWLLISLAYLSYLHGACVLFILSIASLNFLLVKVRFLPMTFGFLVIHAMIYFGIARKKMMQMIIIYLHRQSISLLCFGFSTYFFFFAIVFMKDIRSPFLGELLILRMISFGYDYHWAHQDPPFDQQERSVLKEKFSFSIYLAYLVYAPVYIAGPIISFNAFVSQLDTPQNNYTVRDMSWYGLRWLFSFSLMELMTHLFRYNAFAISRLWKLLSPMDIFIIGYGVLNFMWLKFSLIWRFFRFWSLICGIEAPENMPRCINNCCNLESFWKNWHASYNKWLVRYMYIPLGGSQRKLLNIWVIFTFVAIWHDLEWKLLSWAWLTCLFFIPEMVVKSAANTLQVESAFGEFLFREISAAGGAITITCLMVANLVGYVIGPSGINWLFSQFFSRQGLPVMGGMFITFYVGTKLMFHIDDAKQRKH</sequence>
<dbReference type="PANTHER" id="PTHR13285">
    <property type="entry name" value="ACYLTRANSFERASE"/>
    <property type="match status" value="1"/>
</dbReference>
<keyword evidence="7" id="KW-1185">Reference proteome</keyword>
<comment type="subcellular location">
    <subcellularLocation>
        <location evidence="1">Membrane</location>
        <topology evidence="1">Multi-pass membrane protein</topology>
    </subcellularLocation>
</comment>
<evidence type="ECO:0008006" key="8">
    <source>
        <dbReference type="Google" id="ProtNLM"/>
    </source>
</evidence>
<proteinExistence type="predicted"/>
<feature type="transmembrane region" description="Helical" evidence="5">
    <location>
        <begin position="183"/>
        <end position="200"/>
    </location>
</feature>
<keyword evidence="3 5" id="KW-1133">Transmembrane helix</keyword>
<dbReference type="InterPro" id="IPR051085">
    <property type="entry name" value="MB_O-acyltransferase"/>
</dbReference>
<dbReference type="GO" id="GO:0016020">
    <property type="term" value="C:membrane"/>
    <property type="evidence" value="ECO:0007669"/>
    <property type="project" value="UniProtKB-SubCell"/>
</dbReference>
<evidence type="ECO:0000313" key="7">
    <source>
        <dbReference type="Proteomes" id="UP000886885"/>
    </source>
</evidence>
<organism evidence="6 7">
    <name type="scientific">Populus tomentosa</name>
    <name type="common">Chinese white poplar</name>
    <dbReference type="NCBI Taxonomy" id="118781"/>
    <lineage>
        <taxon>Eukaryota</taxon>
        <taxon>Viridiplantae</taxon>
        <taxon>Streptophyta</taxon>
        <taxon>Embryophyta</taxon>
        <taxon>Tracheophyta</taxon>
        <taxon>Spermatophyta</taxon>
        <taxon>Magnoliopsida</taxon>
        <taxon>eudicotyledons</taxon>
        <taxon>Gunneridae</taxon>
        <taxon>Pentapetalae</taxon>
        <taxon>rosids</taxon>
        <taxon>fabids</taxon>
        <taxon>Malpighiales</taxon>
        <taxon>Salicaceae</taxon>
        <taxon>Saliceae</taxon>
        <taxon>Populus</taxon>
    </lineage>
</organism>
<evidence type="ECO:0000256" key="3">
    <source>
        <dbReference type="ARBA" id="ARBA00022989"/>
    </source>
</evidence>
<comment type="caution">
    <text evidence="6">The sequence shown here is derived from an EMBL/GenBank/DDBJ whole genome shotgun (WGS) entry which is preliminary data.</text>
</comment>
<feature type="transmembrane region" description="Helical" evidence="5">
    <location>
        <begin position="109"/>
        <end position="133"/>
    </location>
</feature>
<keyword evidence="4 5" id="KW-0472">Membrane</keyword>
<keyword evidence="2 5" id="KW-0812">Transmembrane</keyword>
<dbReference type="AlphaFoldDB" id="A0A8X7YIP9"/>
<dbReference type="PANTHER" id="PTHR13285:SF18">
    <property type="entry name" value="PROTEIN-CYSTEINE N-PALMITOYLTRANSFERASE RASP"/>
    <property type="match status" value="1"/>
</dbReference>
<feature type="transmembrane region" description="Helical" evidence="5">
    <location>
        <begin position="145"/>
        <end position="163"/>
    </location>
</feature>
<dbReference type="GO" id="GO:0005783">
    <property type="term" value="C:endoplasmic reticulum"/>
    <property type="evidence" value="ECO:0007669"/>
    <property type="project" value="TreeGrafter"/>
</dbReference>
<dbReference type="EMBL" id="JAAWWB010000026">
    <property type="protein sequence ID" value="KAG6750327.1"/>
    <property type="molecule type" value="Genomic_DNA"/>
</dbReference>
<feature type="transmembrane region" description="Helical" evidence="5">
    <location>
        <begin position="81"/>
        <end position="100"/>
    </location>
</feature>
<dbReference type="Proteomes" id="UP000886885">
    <property type="component" value="Chromosome 13D"/>
</dbReference>
<evidence type="ECO:0000256" key="2">
    <source>
        <dbReference type="ARBA" id="ARBA00022692"/>
    </source>
</evidence>
<evidence type="ECO:0000256" key="1">
    <source>
        <dbReference type="ARBA" id="ARBA00004141"/>
    </source>
</evidence>
<dbReference type="OrthoDB" id="420606at2759"/>
<feature type="transmembrane region" description="Helical" evidence="5">
    <location>
        <begin position="503"/>
        <end position="521"/>
    </location>
</feature>
<feature type="transmembrane region" description="Helical" evidence="5">
    <location>
        <begin position="246"/>
        <end position="271"/>
    </location>
</feature>